<dbReference type="InterPro" id="IPR007627">
    <property type="entry name" value="RNA_pol_sigma70_r2"/>
</dbReference>
<organism evidence="8 9">
    <name type="scientific">Vibrio nigripulchritudo SOn1</name>
    <dbReference type="NCBI Taxonomy" id="1238450"/>
    <lineage>
        <taxon>Bacteria</taxon>
        <taxon>Pseudomonadati</taxon>
        <taxon>Pseudomonadota</taxon>
        <taxon>Gammaproteobacteria</taxon>
        <taxon>Vibrionales</taxon>
        <taxon>Vibrionaceae</taxon>
        <taxon>Vibrio</taxon>
    </lineage>
</organism>
<evidence type="ECO:0000256" key="1">
    <source>
        <dbReference type="ARBA" id="ARBA00010641"/>
    </source>
</evidence>
<dbReference type="Pfam" id="PF08281">
    <property type="entry name" value="Sigma70_r4_2"/>
    <property type="match status" value="1"/>
</dbReference>
<dbReference type="InterPro" id="IPR014284">
    <property type="entry name" value="RNA_pol_sigma-70_dom"/>
</dbReference>
<evidence type="ECO:0000256" key="5">
    <source>
        <dbReference type="ARBA" id="ARBA00023163"/>
    </source>
</evidence>
<evidence type="ECO:0000313" key="8">
    <source>
        <dbReference type="EMBL" id="CCO46841.1"/>
    </source>
</evidence>
<reference evidence="8 9" key="1">
    <citation type="journal article" date="2013" name="ISME J.">
        <title>Comparative genomics of pathogenic lineages of Vibrio nigripulchritudo identifies virulence-associated traits.</title>
        <authorList>
            <person name="Goudenege D."/>
            <person name="Labreuche Y."/>
            <person name="Krin E."/>
            <person name="Ansquer D."/>
            <person name="Mangenot S."/>
            <person name="Calteau A."/>
            <person name="Medigue C."/>
            <person name="Mazel D."/>
            <person name="Polz M.F."/>
            <person name="Le Roux F."/>
        </authorList>
    </citation>
    <scope>NUCLEOTIDE SEQUENCE [LARGE SCALE GENOMIC DNA]</scope>
    <source>
        <strain evidence="8 9">SOn1</strain>
    </source>
</reference>
<dbReference type="Gene3D" id="1.10.1740.10">
    <property type="match status" value="1"/>
</dbReference>
<proteinExistence type="inferred from homology"/>
<comment type="caution">
    <text evidence="8">The sequence shown here is derived from an EMBL/GenBank/DDBJ whole genome shotgun (WGS) entry which is preliminary data.</text>
</comment>
<keyword evidence="5" id="KW-0804">Transcription</keyword>
<evidence type="ECO:0000256" key="4">
    <source>
        <dbReference type="ARBA" id="ARBA00023125"/>
    </source>
</evidence>
<dbReference type="InterPro" id="IPR013249">
    <property type="entry name" value="RNA_pol_sigma70_r4_t2"/>
</dbReference>
<evidence type="ECO:0000313" key="9">
    <source>
        <dbReference type="Proteomes" id="UP000018211"/>
    </source>
</evidence>
<dbReference type="AlphaFoldDB" id="A0AAV2VQ37"/>
<dbReference type="InterPro" id="IPR036388">
    <property type="entry name" value="WH-like_DNA-bd_sf"/>
</dbReference>
<dbReference type="GO" id="GO:0006352">
    <property type="term" value="P:DNA-templated transcription initiation"/>
    <property type="evidence" value="ECO:0007669"/>
    <property type="project" value="InterPro"/>
</dbReference>
<dbReference type="InterPro" id="IPR013324">
    <property type="entry name" value="RNA_pol_sigma_r3/r4-like"/>
</dbReference>
<dbReference type="InterPro" id="IPR039425">
    <property type="entry name" value="RNA_pol_sigma-70-like"/>
</dbReference>
<dbReference type="PANTHER" id="PTHR43133">
    <property type="entry name" value="RNA POLYMERASE ECF-TYPE SIGMA FACTO"/>
    <property type="match status" value="1"/>
</dbReference>
<feature type="domain" description="RNA polymerase sigma-70 region 2" evidence="6">
    <location>
        <begin position="15"/>
        <end position="76"/>
    </location>
</feature>
<dbReference type="GO" id="GO:0003677">
    <property type="term" value="F:DNA binding"/>
    <property type="evidence" value="ECO:0007669"/>
    <property type="project" value="UniProtKB-KW"/>
</dbReference>
<dbReference type="InterPro" id="IPR013325">
    <property type="entry name" value="RNA_pol_sigma_r2"/>
</dbReference>
<evidence type="ECO:0000256" key="2">
    <source>
        <dbReference type="ARBA" id="ARBA00023015"/>
    </source>
</evidence>
<protein>
    <submittedName>
        <fullName evidence="8">RNA polymerase sigma-70 factor</fullName>
    </submittedName>
</protein>
<comment type="similarity">
    <text evidence="1">Belongs to the sigma-70 factor family. ECF subfamily.</text>
</comment>
<sequence length="174" mass="20433">MFGLFKRSAHPTLDKALLNQLYRYALSLCHDESQAHDLVQYSCEKVLTAKVEPTQIKPYMMKVIRHAFIDQYRRKQFELVKDDSEILETIEKESDVLKSLEDIAIDEQHVDWILSRVTPLERELLYLWAVEGMSVQEIAEMTDTPKGTLLSRLNRLRKRITTEFNHLQAQEAQQ</sequence>
<dbReference type="Pfam" id="PF04542">
    <property type="entry name" value="Sigma70_r2"/>
    <property type="match status" value="1"/>
</dbReference>
<dbReference type="Gene3D" id="1.10.10.10">
    <property type="entry name" value="Winged helix-like DNA-binding domain superfamily/Winged helix DNA-binding domain"/>
    <property type="match status" value="1"/>
</dbReference>
<dbReference type="NCBIfam" id="TIGR02937">
    <property type="entry name" value="sigma70-ECF"/>
    <property type="match status" value="1"/>
</dbReference>
<dbReference type="PANTHER" id="PTHR43133:SF8">
    <property type="entry name" value="RNA POLYMERASE SIGMA FACTOR HI_1459-RELATED"/>
    <property type="match status" value="1"/>
</dbReference>
<dbReference type="Proteomes" id="UP000018211">
    <property type="component" value="Unassembled WGS sequence"/>
</dbReference>
<keyword evidence="2" id="KW-0805">Transcription regulation</keyword>
<dbReference type="GO" id="GO:0016987">
    <property type="term" value="F:sigma factor activity"/>
    <property type="evidence" value="ECO:0007669"/>
    <property type="project" value="UniProtKB-KW"/>
</dbReference>
<dbReference type="SUPFAM" id="SSF88659">
    <property type="entry name" value="Sigma3 and sigma4 domains of RNA polymerase sigma factors"/>
    <property type="match status" value="1"/>
</dbReference>
<keyword evidence="4" id="KW-0238">DNA-binding</keyword>
<gene>
    <name evidence="8" type="ORF">VIBNISOn1_1900005</name>
</gene>
<evidence type="ECO:0000256" key="3">
    <source>
        <dbReference type="ARBA" id="ARBA00023082"/>
    </source>
</evidence>
<name>A0AAV2VQ37_9VIBR</name>
<evidence type="ECO:0000259" key="7">
    <source>
        <dbReference type="Pfam" id="PF08281"/>
    </source>
</evidence>
<evidence type="ECO:0000259" key="6">
    <source>
        <dbReference type="Pfam" id="PF04542"/>
    </source>
</evidence>
<dbReference type="RefSeq" id="WP_022611881.1">
    <property type="nucleotide sequence ID" value="NZ_LK391965.1"/>
</dbReference>
<keyword evidence="3" id="KW-0731">Sigma factor</keyword>
<dbReference type="SUPFAM" id="SSF88946">
    <property type="entry name" value="Sigma2 domain of RNA polymerase sigma factors"/>
    <property type="match status" value="1"/>
</dbReference>
<dbReference type="EMBL" id="CAOF01000102">
    <property type="protein sequence ID" value="CCO46841.1"/>
    <property type="molecule type" value="Genomic_DNA"/>
</dbReference>
<feature type="domain" description="RNA polymerase sigma factor 70 region 4 type 2" evidence="7">
    <location>
        <begin position="114"/>
        <end position="160"/>
    </location>
</feature>
<accession>A0AAV2VQ37</accession>